<dbReference type="GO" id="GO:0015630">
    <property type="term" value="C:microtubule cytoskeleton"/>
    <property type="evidence" value="ECO:0007669"/>
    <property type="project" value="TreeGrafter"/>
</dbReference>
<comment type="subcellular location">
    <subcellularLocation>
        <location evidence="1">Cytoplasm</location>
        <location evidence="1">Cytoskeleton</location>
    </subcellularLocation>
</comment>
<evidence type="ECO:0000256" key="5">
    <source>
        <dbReference type="SAM" id="MobiDB-lite"/>
    </source>
</evidence>
<dbReference type="OrthoDB" id="10072587at2759"/>
<dbReference type="InterPro" id="IPR026657">
    <property type="entry name" value="DDA3/GTSE-1"/>
</dbReference>
<dbReference type="KEGG" id="gacu:117534486"/>
<feature type="compositionally biased region" description="Polar residues" evidence="5">
    <location>
        <begin position="493"/>
        <end position="502"/>
    </location>
</feature>
<evidence type="ECO:0000256" key="4">
    <source>
        <dbReference type="ARBA" id="ARBA00023212"/>
    </source>
</evidence>
<dbReference type="InterPro" id="IPR032768">
    <property type="entry name" value="GTSE1_N"/>
</dbReference>
<dbReference type="PANTHER" id="PTHR21584">
    <property type="entry name" value="DIFFERENTIAL DISPLAY AND ACTIVATED BY P53 DDA3 /G2 S PHASE EXPRESSED 1"/>
    <property type="match status" value="1"/>
</dbReference>
<dbReference type="CTD" id="51512"/>
<feature type="compositionally biased region" description="Basic and acidic residues" evidence="5">
    <location>
        <begin position="748"/>
        <end position="758"/>
    </location>
</feature>
<feature type="region of interest" description="Disordered" evidence="5">
    <location>
        <begin position="91"/>
        <end position="113"/>
    </location>
</feature>
<feature type="compositionally biased region" description="Polar residues" evidence="5">
    <location>
        <begin position="712"/>
        <end position="743"/>
    </location>
</feature>
<feature type="compositionally biased region" description="Polar residues" evidence="5">
    <location>
        <begin position="686"/>
        <end position="705"/>
    </location>
</feature>
<reference evidence="8" key="1">
    <citation type="submission" date="2025-08" db="UniProtKB">
        <authorList>
            <consortium name="RefSeq"/>
        </authorList>
    </citation>
    <scope>IDENTIFICATION</scope>
</reference>
<keyword evidence="3" id="KW-0597">Phosphoprotein</keyword>
<evidence type="ECO:0000256" key="3">
    <source>
        <dbReference type="ARBA" id="ARBA00022553"/>
    </source>
</evidence>
<protein>
    <submittedName>
        <fullName evidence="8">G2 and S phase-expressed protein 1 isoform X1</fullName>
    </submittedName>
</protein>
<feature type="compositionally biased region" description="Low complexity" evidence="5">
    <location>
        <begin position="271"/>
        <end position="307"/>
    </location>
</feature>
<feature type="compositionally biased region" description="Polar residues" evidence="5">
    <location>
        <begin position="660"/>
        <end position="679"/>
    </location>
</feature>
<keyword evidence="7" id="KW-1185">Reference proteome</keyword>
<gene>
    <name evidence="8" type="primary">gtse1</name>
</gene>
<evidence type="ECO:0000259" key="6">
    <source>
        <dbReference type="Pfam" id="PF15259"/>
    </source>
</evidence>
<feature type="compositionally biased region" description="Polar residues" evidence="5">
    <location>
        <begin position="95"/>
        <end position="112"/>
    </location>
</feature>
<sequence>MDCRANSDMFFLADEKFDFDVSLSPASSKGDEDEDEVFMGPVSHTERCVSVTVASRLENVGGVRASWSPLSEDQLDAVCQEAHRLADQLQDRKPNQSANGTANMATDVTADTTSHRDEFVQDAEVKLGMLDHIPSALSPIKRETFCVQDSPMKQLPPAVQCRLLRGSSSNALSSTQPSTTNPVPSTRPASTTRHSSVTLPSSSRPVATSRLATSMAGGKPQLRMGLRGRAALCVVLPSKPAAPTTSCSSSKSQVEKTRLQPSRQAVGGWKRSPSSRPSSRAGSSEDLLSDSASVASDISDSSLNSSLQGKRMLAPPTKSAMRNMSGVKAPPLQRRRVTERNNTSSSSSSVSSFNSSISLSPAKGKLNSSLSGPAPSRPANQSRPRRSTVNTQQISSSTIAGRRSMSLQNRKLPEVEPVKAGRSKPLKRSDSTPVQLTPVKRGLEKSTQPLSALRSRSRPEALVLLTPGGGFRGVRNADTPDVSKMLKPKALTSVSSLDSLQKPSGPLTPPAVRSLQVKPQRPSALPTPVKRRMSSIPTPTTKSRASRPPSNPGSDPAYTPSSTRRDRSCCPAPLEMQEAESVEMPVIQPFCLEEEEFPAAPPTSSPQPDQSESTEAGAPSQGQSESTETAAPSESQSECTVPAAQSHSQSESTVPAARIESQSESTDPAALSESQSESTVPAARIESQSDCTVPAAQSHSQSESTVPAARIESQSESTDPAALSESQSETTVPAAQIESQSEPCRNLIEPETKEESHHKTHEFLLLDLPAPTLLPQEKMLIDLSNTPELIRTSSKSCSNSQLIDLTSPLIKWSPEDKRENHAPLINLSF</sequence>
<feature type="region of interest" description="Disordered" evidence="5">
    <location>
        <begin position="493"/>
        <end position="758"/>
    </location>
</feature>
<feature type="region of interest" description="Disordered" evidence="5">
    <location>
        <begin position="168"/>
        <end position="222"/>
    </location>
</feature>
<feature type="compositionally biased region" description="Polar residues" evidence="5">
    <location>
        <begin position="168"/>
        <end position="212"/>
    </location>
</feature>
<feature type="compositionally biased region" description="Low complexity" evidence="5">
    <location>
        <begin position="623"/>
        <end position="638"/>
    </location>
</feature>
<feature type="compositionally biased region" description="Polar residues" evidence="5">
    <location>
        <begin position="243"/>
        <end position="252"/>
    </location>
</feature>
<evidence type="ECO:0000313" key="8">
    <source>
        <dbReference type="RefSeq" id="XP_034054576.1"/>
    </source>
</evidence>
<feature type="domain" description="G2 and S phase-expressed protein 1 N-terminal" evidence="6">
    <location>
        <begin position="10"/>
        <end position="150"/>
    </location>
</feature>
<feature type="region of interest" description="Disordered" evidence="5">
    <location>
        <begin position="239"/>
        <end position="455"/>
    </location>
</feature>
<evidence type="ECO:0000313" key="7">
    <source>
        <dbReference type="Proteomes" id="UP000515161"/>
    </source>
</evidence>
<keyword evidence="4" id="KW-0206">Cytoskeleton</keyword>
<feature type="compositionally biased region" description="Low complexity" evidence="5">
    <location>
        <begin position="344"/>
        <end position="360"/>
    </location>
</feature>
<accession>A0A6P8SVN1</accession>
<keyword evidence="2" id="KW-0963">Cytoplasm</keyword>
<dbReference type="PANTHER" id="PTHR21584:SF10">
    <property type="entry name" value="G2 AND S PHASE-EXPRESSED PROTEIN 1"/>
    <property type="match status" value="1"/>
</dbReference>
<dbReference type="AlphaFoldDB" id="A0A6P8SVN1"/>
<feature type="compositionally biased region" description="Polar residues" evidence="5">
    <location>
        <begin position="643"/>
        <end position="653"/>
    </location>
</feature>
<dbReference type="Proteomes" id="UP000515161">
    <property type="component" value="Unplaced"/>
</dbReference>
<dbReference type="InParanoid" id="A0A6P8SVN1"/>
<evidence type="ECO:0000256" key="1">
    <source>
        <dbReference type="ARBA" id="ARBA00004245"/>
    </source>
</evidence>
<name>A0A6P8SVN1_GYMAC</name>
<evidence type="ECO:0000256" key="2">
    <source>
        <dbReference type="ARBA" id="ARBA00022490"/>
    </source>
</evidence>
<organism evidence="7 8">
    <name type="scientific">Gymnodraco acuticeps</name>
    <name type="common">Antarctic dragonfish</name>
    <dbReference type="NCBI Taxonomy" id="8218"/>
    <lineage>
        <taxon>Eukaryota</taxon>
        <taxon>Metazoa</taxon>
        <taxon>Chordata</taxon>
        <taxon>Craniata</taxon>
        <taxon>Vertebrata</taxon>
        <taxon>Euteleostomi</taxon>
        <taxon>Actinopterygii</taxon>
        <taxon>Neopterygii</taxon>
        <taxon>Teleostei</taxon>
        <taxon>Neoteleostei</taxon>
        <taxon>Acanthomorphata</taxon>
        <taxon>Eupercaria</taxon>
        <taxon>Perciformes</taxon>
        <taxon>Notothenioidei</taxon>
        <taxon>Bathydraconidae</taxon>
        <taxon>Gymnodraco</taxon>
    </lineage>
</organism>
<dbReference type="Pfam" id="PF15259">
    <property type="entry name" value="GTSE1_N"/>
    <property type="match status" value="1"/>
</dbReference>
<feature type="compositionally biased region" description="Polar residues" evidence="5">
    <location>
        <begin position="378"/>
        <end position="409"/>
    </location>
</feature>
<dbReference type="GeneID" id="117534486"/>
<dbReference type="RefSeq" id="XP_034054576.1">
    <property type="nucleotide sequence ID" value="XM_034198685.1"/>
</dbReference>
<proteinExistence type="predicted"/>
<dbReference type="GO" id="GO:0008017">
    <property type="term" value="F:microtubule binding"/>
    <property type="evidence" value="ECO:0007669"/>
    <property type="project" value="TreeGrafter"/>
</dbReference>